<dbReference type="CDD" id="cd07731">
    <property type="entry name" value="ComA-like_MBL-fold"/>
    <property type="match status" value="1"/>
</dbReference>
<dbReference type="PATRIC" id="fig|171383.3.peg.1413"/>
<keyword evidence="3 6" id="KW-0812">Transmembrane</keyword>
<protein>
    <recommendedName>
        <fullName evidence="7">Metallo-beta-lactamase domain-containing protein</fullName>
    </recommendedName>
</protein>
<comment type="caution">
    <text evidence="8">The sequence shown here is derived from an EMBL/GenBank/DDBJ whole genome shotgun (WGS) entry which is preliminary data.</text>
</comment>
<dbReference type="STRING" id="171383.AKJ31_06865"/>
<keyword evidence="5 6" id="KW-0472">Membrane</keyword>
<dbReference type="InterPro" id="IPR052159">
    <property type="entry name" value="Competence_DNA_uptake"/>
</dbReference>
<feature type="transmembrane region" description="Helical" evidence="6">
    <location>
        <begin position="364"/>
        <end position="381"/>
    </location>
</feature>
<dbReference type="Gene3D" id="3.60.15.10">
    <property type="entry name" value="Ribonuclease Z/Hydroxyacylglutathione hydrolase-like"/>
    <property type="match status" value="1"/>
</dbReference>
<dbReference type="AlphaFoldDB" id="A0A0M0I250"/>
<dbReference type="EMBL" id="LHPI01000004">
    <property type="protein sequence ID" value="KOO08411.1"/>
    <property type="molecule type" value="Genomic_DNA"/>
</dbReference>
<dbReference type="SMART" id="SM00849">
    <property type="entry name" value="Lactamase_B"/>
    <property type="match status" value="1"/>
</dbReference>
<feature type="transmembrane region" description="Helical" evidence="6">
    <location>
        <begin position="324"/>
        <end position="352"/>
    </location>
</feature>
<dbReference type="InterPro" id="IPR035681">
    <property type="entry name" value="ComA-like_MBL"/>
</dbReference>
<evidence type="ECO:0000256" key="1">
    <source>
        <dbReference type="ARBA" id="ARBA00004651"/>
    </source>
</evidence>
<feature type="domain" description="Metallo-beta-lactamase" evidence="7">
    <location>
        <begin position="439"/>
        <end position="621"/>
    </location>
</feature>
<keyword evidence="9" id="KW-1185">Reference proteome</keyword>
<evidence type="ECO:0000256" key="3">
    <source>
        <dbReference type="ARBA" id="ARBA00022692"/>
    </source>
</evidence>
<dbReference type="NCBIfam" id="TIGR00360">
    <property type="entry name" value="ComEC_N-term"/>
    <property type="match status" value="1"/>
</dbReference>
<feature type="transmembrane region" description="Helical" evidence="6">
    <location>
        <begin position="298"/>
        <end position="318"/>
    </location>
</feature>
<organism evidence="8 9">
    <name type="scientific">Vibrio hepatarius</name>
    <dbReference type="NCBI Taxonomy" id="171383"/>
    <lineage>
        <taxon>Bacteria</taxon>
        <taxon>Pseudomonadati</taxon>
        <taxon>Pseudomonadota</taxon>
        <taxon>Gammaproteobacteria</taxon>
        <taxon>Vibrionales</taxon>
        <taxon>Vibrionaceae</taxon>
        <taxon>Vibrio</taxon>
        <taxon>Vibrio oreintalis group</taxon>
    </lineage>
</organism>
<feature type="transmembrane region" description="Helical" evidence="6">
    <location>
        <begin position="170"/>
        <end position="189"/>
    </location>
</feature>
<keyword evidence="4 6" id="KW-1133">Transmembrane helix</keyword>
<dbReference type="InterPro" id="IPR004797">
    <property type="entry name" value="Competence_ComEC/Rec2"/>
</dbReference>
<keyword evidence="2" id="KW-1003">Cell membrane</keyword>
<evidence type="ECO:0000256" key="2">
    <source>
        <dbReference type="ARBA" id="ARBA00022475"/>
    </source>
</evidence>
<feature type="transmembrane region" description="Helical" evidence="6">
    <location>
        <begin position="269"/>
        <end position="286"/>
    </location>
</feature>
<evidence type="ECO:0000256" key="4">
    <source>
        <dbReference type="ARBA" id="ARBA00022989"/>
    </source>
</evidence>
<evidence type="ECO:0000313" key="9">
    <source>
        <dbReference type="Proteomes" id="UP000037530"/>
    </source>
</evidence>
<accession>A0A0M0I250</accession>
<evidence type="ECO:0000313" key="8">
    <source>
        <dbReference type="EMBL" id="KOO08411.1"/>
    </source>
</evidence>
<dbReference type="NCBIfam" id="TIGR00361">
    <property type="entry name" value="ComEC_Rec2"/>
    <property type="match status" value="1"/>
</dbReference>
<feature type="transmembrane region" description="Helical" evidence="6">
    <location>
        <begin position="244"/>
        <end position="263"/>
    </location>
</feature>
<dbReference type="Pfam" id="PF00753">
    <property type="entry name" value="Lactamase_B"/>
    <property type="match status" value="1"/>
</dbReference>
<comment type="subcellular location">
    <subcellularLocation>
        <location evidence="1">Cell membrane</location>
        <topology evidence="1">Multi-pass membrane protein</topology>
    </subcellularLocation>
</comment>
<dbReference type="GO" id="GO:0030420">
    <property type="term" value="P:establishment of competence for transformation"/>
    <property type="evidence" value="ECO:0007669"/>
    <property type="project" value="InterPro"/>
</dbReference>
<dbReference type="Pfam" id="PF03772">
    <property type="entry name" value="Competence"/>
    <property type="match status" value="1"/>
</dbReference>
<evidence type="ECO:0000256" key="6">
    <source>
        <dbReference type="SAM" id="Phobius"/>
    </source>
</evidence>
<dbReference type="Proteomes" id="UP000037530">
    <property type="component" value="Unassembled WGS sequence"/>
</dbReference>
<reference evidence="9" key="1">
    <citation type="submission" date="2015-08" db="EMBL/GenBank/DDBJ databases">
        <title>Vibrio galatheae sp. nov., a novel member of the Vibrionaceae family isolated from the Solomon Islands.</title>
        <authorList>
            <person name="Giubergia S."/>
            <person name="Machado H."/>
            <person name="Mateiu R.V."/>
            <person name="Gram L."/>
        </authorList>
    </citation>
    <scope>NUCLEOTIDE SEQUENCE [LARGE SCALE GENOMIC DNA]</scope>
    <source>
        <strain evidence="9">DSM 19134</strain>
    </source>
</reference>
<name>A0A0M0I250_9VIBR</name>
<dbReference type="InterPro" id="IPR004477">
    <property type="entry name" value="ComEC_N"/>
</dbReference>
<feature type="transmembrane region" description="Helical" evidence="6">
    <location>
        <begin position="201"/>
        <end position="223"/>
    </location>
</feature>
<sequence length="684" mass="76652">MHGNILRHQTDKLFKTGSDIIINAEVDSFFKQISHGFQGRVVVRSINGRRLSIFERPTLWLTSPHRLKIGDQVTTHVSLKPIAGLMNNVGFDAEKYALSRSVVARASIKPSTSFYIVNHYSLRQTLYDRLVSDTQSLQHRGLVEALLFGVRHNISQQTWQNLQSSGLSHLIAISGLHIGIVFALGWGLGRIALGVNTRYDLMPLVCAITFAVVYAWLAGFSIPTRRALLMCVLFCLLQTSQRHIPMPLKWLVILCVLLVVSPFSSVDVSLWLSMTAVGIIFVYLGLKTHRRGGWKMALEIQVFIVTAMAPMIALLFHGVSLSAIAYNFIFVPWFSFVVVPLSFLALLGSLLFSEANFLWSLVDLSLDPVTYLTSLATHTWFELSATQVELLVFSVLIIFLIRWLTHRAVIVFVAVLICVRYDRKPEPLWQLIVLDVGHGLSVIAVQHQYALVYDTGVAWGDSSIAQQVLLPTLMNKGIRQLDFFVVSHFDSDHAGDWQTVVNRMAPQHFVTSQQEVGNTKCVNGQEWQWRSMAVDVLWPPQSVPRAYNPQSCVIKLRHQDSPYSVLLPGDIDAISEWLLLQGDRGLDADILLVPHHGSKTSSVPKFIEAVSPEVAIASTAKSGRWELPQPAVVARYQSQQVKWLDTGTSGQIVVSFYAERYSVSQLRVSKGGAWYRQMLRKGVE</sequence>
<dbReference type="PANTHER" id="PTHR30619">
    <property type="entry name" value="DNA INTERNALIZATION/COMPETENCE PROTEIN COMEC/REC2"/>
    <property type="match status" value="1"/>
</dbReference>
<evidence type="ECO:0000259" key="7">
    <source>
        <dbReference type="SMART" id="SM00849"/>
    </source>
</evidence>
<dbReference type="InterPro" id="IPR036866">
    <property type="entry name" value="RibonucZ/Hydroxyglut_hydro"/>
</dbReference>
<dbReference type="PANTHER" id="PTHR30619:SF1">
    <property type="entry name" value="RECOMBINATION PROTEIN 2"/>
    <property type="match status" value="1"/>
</dbReference>
<proteinExistence type="predicted"/>
<feature type="transmembrane region" description="Helical" evidence="6">
    <location>
        <begin position="393"/>
        <end position="419"/>
    </location>
</feature>
<dbReference type="SUPFAM" id="SSF56281">
    <property type="entry name" value="Metallo-hydrolase/oxidoreductase"/>
    <property type="match status" value="1"/>
</dbReference>
<dbReference type="InterPro" id="IPR001279">
    <property type="entry name" value="Metallo-B-lactamas"/>
</dbReference>
<dbReference type="GO" id="GO:0005886">
    <property type="term" value="C:plasma membrane"/>
    <property type="evidence" value="ECO:0007669"/>
    <property type="project" value="UniProtKB-SubCell"/>
</dbReference>
<gene>
    <name evidence="8" type="ORF">AKJ31_06865</name>
</gene>
<evidence type="ECO:0000256" key="5">
    <source>
        <dbReference type="ARBA" id="ARBA00023136"/>
    </source>
</evidence>